<evidence type="ECO:0000256" key="3">
    <source>
        <dbReference type="ARBA" id="ARBA00022722"/>
    </source>
</evidence>
<evidence type="ECO:0000256" key="2">
    <source>
        <dbReference type="ARBA" id="ARBA00022694"/>
    </source>
</evidence>
<dbReference type="STRING" id="1736691.SAMN06295964_1555"/>
<dbReference type="AlphaFoldDB" id="A0A1T4Z0H5"/>
<dbReference type="PROSITE" id="PS00648">
    <property type="entry name" value="RIBONUCLEASE_P"/>
    <property type="match status" value="1"/>
</dbReference>
<dbReference type="GO" id="GO:0000049">
    <property type="term" value="F:tRNA binding"/>
    <property type="evidence" value="ECO:0007669"/>
    <property type="project" value="UniProtKB-UniRule"/>
</dbReference>
<dbReference type="OrthoDB" id="196964at2"/>
<gene>
    <name evidence="7" type="primary">rnpA</name>
    <name evidence="9" type="ORF">SAMN06295964_1555</name>
</gene>
<dbReference type="NCBIfam" id="TIGR00188">
    <property type="entry name" value="rnpA"/>
    <property type="match status" value="1"/>
</dbReference>
<dbReference type="Gene3D" id="3.30.230.10">
    <property type="match status" value="1"/>
</dbReference>
<accession>A0A1T4Z0H5</accession>
<comment type="similarity">
    <text evidence="7">Belongs to the RnpA family.</text>
</comment>
<dbReference type="PANTHER" id="PTHR33992">
    <property type="entry name" value="RIBONUCLEASE P PROTEIN COMPONENT"/>
    <property type="match status" value="1"/>
</dbReference>
<keyword evidence="6 7" id="KW-0694">RNA-binding</keyword>
<evidence type="ECO:0000256" key="1">
    <source>
        <dbReference type="ARBA" id="ARBA00002663"/>
    </source>
</evidence>
<dbReference type="SUPFAM" id="SSF54211">
    <property type="entry name" value="Ribosomal protein S5 domain 2-like"/>
    <property type="match status" value="1"/>
</dbReference>
<dbReference type="EMBL" id="LT796768">
    <property type="protein sequence ID" value="SKB07061.1"/>
    <property type="molecule type" value="Genomic_DNA"/>
</dbReference>
<dbReference type="RefSeq" id="WP_078699620.1">
    <property type="nucleotide sequence ID" value="NZ_LT796768.1"/>
</dbReference>
<dbReference type="GO" id="GO:0001682">
    <property type="term" value="P:tRNA 5'-leader removal"/>
    <property type="evidence" value="ECO:0007669"/>
    <property type="project" value="UniProtKB-UniRule"/>
</dbReference>
<keyword evidence="5 7" id="KW-0378">Hydrolase</keyword>
<dbReference type="InterPro" id="IPR000100">
    <property type="entry name" value="RNase_P"/>
</dbReference>
<evidence type="ECO:0000313" key="9">
    <source>
        <dbReference type="EMBL" id="SKB07061.1"/>
    </source>
</evidence>
<evidence type="ECO:0000256" key="5">
    <source>
        <dbReference type="ARBA" id="ARBA00022801"/>
    </source>
</evidence>
<protein>
    <recommendedName>
        <fullName evidence="7 8">Ribonuclease P protein component</fullName>
        <shortName evidence="7">RNase P protein</shortName>
        <shortName evidence="7">RNaseP protein</shortName>
        <ecNumber evidence="7 8">3.1.26.5</ecNumber>
    </recommendedName>
    <alternativeName>
        <fullName evidence="7">Protein C5</fullName>
    </alternativeName>
</protein>
<keyword evidence="3 7" id="KW-0540">Nuclease</keyword>
<dbReference type="InterPro" id="IPR020568">
    <property type="entry name" value="Ribosomal_Su5_D2-typ_SF"/>
</dbReference>
<evidence type="ECO:0000256" key="6">
    <source>
        <dbReference type="ARBA" id="ARBA00022884"/>
    </source>
</evidence>
<evidence type="ECO:0000256" key="7">
    <source>
        <dbReference type="HAMAP-Rule" id="MF_00227"/>
    </source>
</evidence>
<sequence length="116" mass="12861">MLPRVHRMRDGEVFRQAIRRGGKGVQPDLVVHVGGPVEPADATSVGFVVSKKVGPAHDRNRVKRRLRHLMRDRIDAVPTGSRVVIRALPGSARRRAAELAPQLDQALHTASSRVRR</sequence>
<evidence type="ECO:0000256" key="8">
    <source>
        <dbReference type="NCBIfam" id="TIGR00188"/>
    </source>
</evidence>
<evidence type="ECO:0000256" key="4">
    <source>
        <dbReference type="ARBA" id="ARBA00022759"/>
    </source>
</evidence>
<comment type="catalytic activity">
    <reaction evidence="7">
        <text>Endonucleolytic cleavage of RNA, removing 5'-extranucleotides from tRNA precursor.</text>
        <dbReference type="EC" id="3.1.26.5"/>
    </reaction>
</comment>
<keyword evidence="4 7" id="KW-0255">Endonuclease</keyword>
<dbReference type="GO" id="GO:0004526">
    <property type="term" value="F:ribonuclease P activity"/>
    <property type="evidence" value="ECO:0007669"/>
    <property type="project" value="UniProtKB-UniRule"/>
</dbReference>
<dbReference type="InterPro" id="IPR014721">
    <property type="entry name" value="Ribsml_uS5_D2-typ_fold_subgr"/>
</dbReference>
<dbReference type="InterPro" id="IPR020539">
    <property type="entry name" value="RNase_P_CS"/>
</dbReference>
<dbReference type="Pfam" id="PF00825">
    <property type="entry name" value="Ribonuclease_P"/>
    <property type="match status" value="1"/>
</dbReference>
<name>A0A1T4Z0H5_9ACTN</name>
<dbReference type="GO" id="GO:0042781">
    <property type="term" value="F:3'-tRNA processing endoribonuclease activity"/>
    <property type="evidence" value="ECO:0007669"/>
    <property type="project" value="TreeGrafter"/>
</dbReference>
<organism evidence="9 10">
    <name type="scientific">Aeromicrobium choanae</name>
    <dbReference type="NCBI Taxonomy" id="1736691"/>
    <lineage>
        <taxon>Bacteria</taxon>
        <taxon>Bacillati</taxon>
        <taxon>Actinomycetota</taxon>
        <taxon>Actinomycetes</taxon>
        <taxon>Propionibacteriales</taxon>
        <taxon>Nocardioidaceae</taxon>
        <taxon>Aeromicrobium</taxon>
    </lineage>
</organism>
<keyword evidence="2 7" id="KW-0819">tRNA processing</keyword>
<dbReference type="PANTHER" id="PTHR33992:SF1">
    <property type="entry name" value="RIBONUCLEASE P PROTEIN COMPONENT"/>
    <property type="match status" value="1"/>
</dbReference>
<reference evidence="10" key="1">
    <citation type="submission" date="2017-02" db="EMBL/GenBank/DDBJ databases">
        <authorList>
            <person name="Varghese N."/>
            <person name="Submissions S."/>
        </authorList>
    </citation>
    <scope>NUCLEOTIDE SEQUENCE [LARGE SCALE GENOMIC DNA]</scope>
    <source>
        <strain evidence="10">9H-4</strain>
    </source>
</reference>
<keyword evidence="10" id="KW-1185">Reference proteome</keyword>
<comment type="subunit">
    <text evidence="7">Consists of a catalytic RNA component (M1 or rnpB) and a protein subunit.</text>
</comment>
<proteinExistence type="inferred from homology"/>
<dbReference type="Proteomes" id="UP000191040">
    <property type="component" value="Chromosome I"/>
</dbReference>
<dbReference type="GO" id="GO:0030677">
    <property type="term" value="C:ribonuclease P complex"/>
    <property type="evidence" value="ECO:0007669"/>
    <property type="project" value="TreeGrafter"/>
</dbReference>
<comment type="function">
    <text evidence="1 7">RNaseP catalyzes the removal of the 5'-leader sequence from pre-tRNA to produce the mature 5'-terminus. It can also cleave other RNA substrates such as 4.5S RNA. The protein component plays an auxiliary but essential role in vivo by binding to the 5'-leader sequence and broadening the substrate specificity of the ribozyme.</text>
</comment>
<dbReference type="HAMAP" id="MF_00227">
    <property type="entry name" value="RNase_P"/>
    <property type="match status" value="1"/>
</dbReference>
<evidence type="ECO:0000313" key="10">
    <source>
        <dbReference type="Proteomes" id="UP000191040"/>
    </source>
</evidence>
<dbReference type="EC" id="3.1.26.5" evidence="7 8"/>